<dbReference type="NCBIfam" id="NF038006">
    <property type="entry name" value="NhaD_1"/>
    <property type="match status" value="1"/>
</dbReference>
<feature type="transmembrane region" description="Helical" evidence="11">
    <location>
        <begin position="299"/>
        <end position="317"/>
    </location>
</feature>
<dbReference type="GO" id="GO:0015297">
    <property type="term" value="F:antiporter activity"/>
    <property type="evidence" value="ECO:0007669"/>
    <property type="project" value="UniProtKB-KW"/>
</dbReference>
<evidence type="ECO:0000256" key="3">
    <source>
        <dbReference type="ARBA" id="ARBA00022449"/>
    </source>
</evidence>
<evidence type="ECO:0000256" key="6">
    <source>
        <dbReference type="ARBA" id="ARBA00023053"/>
    </source>
</evidence>
<keyword evidence="9" id="KW-0739">Sodium transport</keyword>
<feature type="transmembrane region" description="Helical" evidence="11">
    <location>
        <begin position="111"/>
        <end position="138"/>
    </location>
</feature>
<dbReference type="PANTHER" id="PTHR43269:SF2">
    <property type="entry name" value="SODIUM_PROTON ANTIPORTER 1-RELATED"/>
    <property type="match status" value="1"/>
</dbReference>
<dbReference type="EMBL" id="CACVAQ010000544">
    <property type="protein sequence ID" value="CAA6830264.1"/>
    <property type="molecule type" value="Genomic_DNA"/>
</dbReference>
<dbReference type="InterPro" id="IPR045016">
    <property type="entry name" value="NhaD-like"/>
</dbReference>
<evidence type="ECO:0000256" key="11">
    <source>
        <dbReference type="SAM" id="Phobius"/>
    </source>
</evidence>
<protein>
    <submittedName>
        <fullName evidence="13">Na+/H+ antiporter NhaD type</fullName>
    </submittedName>
</protein>
<evidence type="ECO:0000313" key="13">
    <source>
        <dbReference type="EMBL" id="CAA6830264.1"/>
    </source>
</evidence>
<evidence type="ECO:0000256" key="10">
    <source>
        <dbReference type="ARBA" id="ARBA00025753"/>
    </source>
</evidence>
<keyword evidence="2" id="KW-0813">Transport</keyword>
<dbReference type="GO" id="GO:0016020">
    <property type="term" value="C:membrane"/>
    <property type="evidence" value="ECO:0007669"/>
    <property type="project" value="UniProtKB-SubCell"/>
</dbReference>
<dbReference type="InterPro" id="IPR004680">
    <property type="entry name" value="Cit_transptr-like_dom"/>
</dbReference>
<dbReference type="AlphaFoldDB" id="A0A6S6UJ36"/>
<feature type="transmembrane region" description="Helical" evidence="11">
    <location>
        <begin position="27"/>
        <end position="50"/>
    </location>
</feature>
<feature type="transmembrane region" description="Helical" evidence="11">
    <location>
        <begin position="337"/>
        <end position="366"/>
    </location>
</feature>
<feature type="transmembrane region" description="Helical" evidence="11">
    <location>
        <begin position="150"/>
        <end position="170"/>
    </location>
</feature>
<evidence type="ECO:0000256" key="9">
    <source>
        <dbReference type="ARBA" id="ARBA00023201"/>
    </source>
</evidence>
<feature type="domain" description="Citrate transporter-like" evidence="12">
    <location>
        <begin position="14"/>
        <end position="366"/>
    </location>
</feature>
<keyword evidence="8 11" id="KW-0472">Membrane</keyword>
<feature type="transmembrane region" description="Helical" evidence="11">
    <location>
        <begin position="71"/>
        <end position="91"/>
    </location>
</feature>
<evidence type="ECO:0000256" key="8">
    <source>
        <dbReference type="ARBA" id="ARBA00023136"/>
    </source>
</evidence>
<accession>A0A6S6UJ36</accession>
<keyword evidence="6" id="KW-0915">Sodium</keyword>
<name>A0A6S6UJ36_9BACT</name>
<feature type="transmembrane region" description="Helical" evidence="11">
    <location>
        <begin position="415"/>
        <end position="432"/>
    </location>
</feature>
<organism evidence="13">
    <name type="scientific">uncultured Aureispira sp</name>
    <dbReference type="NCBI Taxonomy" id="1331704"/>
    <lineage>
        <taxon>Bacteria</taxon>
        <taxon>Pseudomonadati</taxon>
        <taxon>Bacteroidota</taxon>
        <taxon>Saprospiria</taxon>
        <taxon>Saprospirales</taxon>
        <taxon>Saprospiraceae</taxon>
        <taxon>Aureispira</taxon>
        <taxon>environmental samples</taxon>
    </lineage>
</organism>
<comment type="similarity">
    <text evidence="10">Belongs to the NhaD Na(+)/H(+) (TC 2.A.62) antiporter family.</text>
</comment>
<dbReference type="Pfam" id="PF03600">
    <property type="entry name" value="CitMHS"/>
    <property type="match status" value="1"/>
</dbReference>
<feature type="transmembrane region" description="Helical" evidence="11">
    <location>
        <begin position="262"/>
        <end position="279"/>
    </location>
</feature>
<feature type="transmembrane region" description="Helical" evidence="11">
    <location>
        <begin position="190"/>
        <end position="212"/>
    </location>
</feature>
<keyword evidence="7" id="KW-0406">Ion transport</keyword>
<evidence type="ECO:0000256" key="2">
    <source>
        <dbReference type="ARBA" id="ARBA00022448"/>
    </source>
</evidence>
<sequence>MYLLMAIVFILGYLAIALEHSIRIDKSAPALLIGVLCWTLLVSGADSILVEQAASHGDISHYINHQLAEHLSEISSILFFLLGAMTIVELIDSYGGFSIITDKIKTTHKVKLLWILSILTFFLSAALDNLTTSIVMAALLRKLIDDKKDLWFFAGIVVIAANAGGAWSPIGDVTTIMLWIGGQVSAQNIVLKLFLPSLVTLLVPLSIASFTLKGNVTRPKVLGDEQHQMTVNNFEKQLIFFLGVGSLLFVPVFKTVTHLPPFMGILLGLGVLWLVTEMLNQKKVDAKEKLSIVNVLTKIDVPSVLFFLGILLAVAALQTAGHLTQLASLLDTTFGNIYVINLFIGLLSSIVDNVPLVAGAMGMYSLDVYPADDLFWELLAYCAGTGGSALIIGSAAGVAIMGILKIDFIWYMKKISWLALIGYFSGALVFYLQAQLFS</sequence>
<reference evidence="13" key="1">
    <citation type="submission" date="2020-01" db="EMBL/GenBank/DDBJ databases">
        <authorList>
            <person name="Meier V. D."/>
            <person name="Meier V D."/>
        </authorList>
    </citation>
    <scope>NUCLEOTIDE SEQUENCE</scope>
    <source>
        <strain evidence="13">HLG_WM_MAG_10</strain>
    </source>
</reference>
<keyword evidence="5 11" id="KW-1133">Transmembrane helix</keyword>
<dbReference type="PANTHER" id="PTHR43269">
    <property type="entry name" value="SODIUM/PROTON ANTIPORTER 1-RELATED"/>
    <property type="match status" value="1"/>
</dbReference>
<comment type="subcellular location">
    <subcellularLocation>
        <location evidence="1">Membrane</location>
        <topology evidence="1">Multi-pass membrane protein</topology>
    </subcellularLocation>
</comment>
<evidence type="ECO:0000256" key="5">
    <source>
        <dbReference type="ARBA" id="ARBA00022989"/>
    </source>
</evidence>
<keyword evidence="4 11" id="KW-0812">Transmembrane</keyword>
<evidence type="ECO:0000256" key="1">
    <source>
        <dbReference type="ARBA" id="ARBA00004141"/>
    </source>
</evidence>
<dbReference type="GO" id="GO:0006814">
    <property type="term" value="P:sodium ion transport"/>
    <property type="evidence" value="ECO:0007669"/>
    <property type="project" value="UniProtKB-KW"/>
</dbReference>
<evidence type="ECO:0000256" key="4">
    <source>
        <dbReference type="ARBA" id="ARBA00022692"/>
    </source>
</evidence>
<evidence type="ECO:0000256" key="7">
    <source>
        <dbReference type="ARBA" id="ARBA00023065"/>
    </source>
</evidence>
<proteinExistence type="inferred from homology"/>
<keyword evidence="3" id="KW-0050">Antiport</keyword>
<evidence type="ECO:0000259" key="12">
    <source>
        <dbReference type="Pfam" id="PF03600"/>
    </source>
</evidence>
<gene>
    <name evidence="13" type="ORF">HELGO_WM26946</name>
</gene>
<feature type="transmembrane region" description="Helical" evidence="11">
    <location>
        <begin position="378"/>
        <end position="403"/>
    </location>
</feature>